<dbReference type="Proteomes" id="UP001056120">
    <property type="component" value="Linkage Group LG08"/>
</dbReference>
<gene>
    <name evidence="1" type="ORF">L1987_22072</name>
</gene>
<evidence type="ECO:0000313" key="2">
    <source>
        <dbReference type="Proteomes" id="UP001056120"/>
    </source>
</evidence>
<protein>
    <submittedName>
        <fullName evidence="1">Uncharacterized protein</fullName>
    </submittedName>
</protein>
<proteinExistence type="predicted"/>
<reference evidence="2" key="1">
    <citation type="journal article" date="2022" name="Mol. Ecol. Resour.">
        <title>The genomes of chicory, endive, great burdock and yacon provide insights into Asteraceae palaeo-polyploidization history and plant inulin production.</title>
        <authorList>
            <person name="Fan W."/>
            <person name="Wang S."/>
            <person name="Wang H."/>
            <person name="Wang A."/>
            <person name="Jiang F."/>
            <person name="Liu H."/>
            <person name="Zhao H."/>
            <person name="Xu D."/>
            <person name="Zhang Y."/>
        </authorList>
    </citation>
    <scope>NUCLEOTIDE SEQUENCE [LARGE SCALE GENOMIC DNA]</scope>
    <source>
        <strain evidence="2">cv. Yunnan</strain>
    </source>
</reference>
<sequence>MDRDFFLNAGLHFEPSSQNPSWKLISSVPDQSHVDRFNTFESTLTSMVSSPVSNSPPPKLNWPIMDNLVRQNTPNLRNSIPFGPNLPSLAADPGFAERAAKFSCFGSRSFNGVTSQLGLNSNNPDLKYRSNGSPLVGKAKMPRVSSSPLLKIDGSAMGIHENKNLIETRVVNGLGDPGCDHKTNSNEESSVSAQSNSRKRKSSSLKGKAKEIASSFVKEEGSDDLDSKKLKKTEDANGETEKKSKVPEPPKDYIHVRARRGQATDSHSLAERVRREKISERMKLLQDLVPGCNKVTGKALMLDEIINYVQSLQHQVEFLSMKLATMNPQQDLDMNSHISKDLYPIESSSSDYYQPNPKVIFIGSTPITHSPVDPLPPVHGFTEAFSQFAGFEGDEDRFWGKSRSVVRDEN</sequence>
<comment type="caution">
    <text evidence="1">The sequence shown here is derived from an EMBL/GenBank/DDBJ whole genome shotgun (WGS) entry which is preliminary data.</text>
</comment>
<evidence type="ECO:0000313" key="1">
    <source>
        <dbReference type="EMBL" id="KAI3806176.1"/>
    </source>
</evidence>
<keyword evidence="2" id="KW-1185">Reference proteome</keyword>
<dbReference type="EMBL" id="CM042025">
    <property type="protein sequence ID" value="KAI3806176.1"/>
    <property type="molecule type" value="Genomic_DNA"/>
</dbReference>
<name>A0ACB9IFB2_9ASTR</name>
<accession>A0ACB9IFB2</accession>
<reference evidence="1 2" key="2">
    <citation type="journal article" date="2022" name="Mol. Ecol. Resour.">
        <title>The genomes of chicory, endive, great burdock and yacon provide insights into Asteraceae paleo-polyploidization history and plant inulin production.</title>
        <authorList>
            <person name="Fan W."/>
            <person name="Wang S."/>
            <person name="Wang H."/>
            <person name="Wang A."/>
            <person name="Jiang F."/>
            <person name="Liu H."/>
            <person name="Zhao H."/>
            <person name="Xu D."/>
            <person name="Zhang Y."/>
        </authorList>
    </citation>
    <scope>NUCLEOTIDE SEQUENCE [LARGE SCALE GENOMIC DNA]</scope>
    <source>
        <strain evidence="2">cv. Yunnan</strain>
        <tissue evidence="1">Leaves</tissue>
    </source>
</reference>
<organism evidence="1 2">
    <name type="scientific">Smallanthus sonchifolius</name>
    <dbReference type="NCBI Taxonomy" id="185202"/>
    <lineage>
        <taxon>Eukaryota</taxon>
        <taxon>Viridiplantae</taxon>
        <taxon>Streptophyta</taxon>
        <taxon>Embryophyta</taxon>
        <taxon>Tracheophyta</taxon>
        <taxon>Spermatophyta</taxon>
        <taxon>Magnoliopsida</taxon>
        <taxon>eudicotyledons</taxon>
        <taxon>Gunneridae</taxon>
        <taxon>Pentapetalae</taxon>
        <taxon>asterids</taxon>
        <taxon>campanulids</taxon>
        <taxon>Asterales</taxon>
        <taxon>Asteraceae</taxon>
        <taxon>Asteroideae</taxon>
        <taxon>Heliantheae alliance</taxon>
        <taxon>Millerieae</taxon>
        <taxon>Smallanthus</taxon>
    </lineage>
</organism>